<keyword evidence="4" id="KW-0804">Transcription</keyword>
<dbReference type="GO" id="GO:0003677">
    <property type="term" value="F:DNA binding"/>
    <property type="evidence" value="ECO:0007669"/>
    <property type="project" value="InterPro"/>
</dbReference>
<evidence type="ECO:0000313" key="8">
    <source>
        <dbReference type="Proteomes" id="UP000237340"/>
    </source>
</evidence>
<evidence type="ECO:0000259" key="5">
    <source>
        <dbReference type="Pfam" id="PF04542"/>
    </source>
</evidence>
<dbReference type="InterPro" id="IPR013325">
    <property type="entry name" value="RNA_pol_sigma_r2"/>
</dbReference>
<dbReference type="Gene3D" id="1.10.1740.10">
    <property type="match status" value="1"/>
</dbReference>
<accession>A0A2S3ZFF8</accession>
<name>A0A2S3ZFF8_9MICO</name>
<evidence type="ECO:0000256" key="4">
    <source>
        <dbReference type="ARBA" id="ARBA00023163"/>
    </source>
</evidence>
<evidence type="ECO:0000313" key="7">
    <source>
        <dbReference type="EMBL" id="POH65846.1"/>
    </source>
</evidence>
<evidence type="ECO:0000256" key="3">
    <source>
        <dbReference type="ARBA" id="ARBA00023082"/>
    </source>
</evidence>
<dbReference type="Proteomes" id="UP000237340">
    <property type="component" value="Unassembled WGS sequence"/>
</dbReference>
<dbReference type="InterPro" id="IPR007627">
    <property type="entry name" value="RNA_pol_sigma70_r2"/>
</dbReference>
<dbReference type="GO" id="GO:0006352">
    <property type="term" value="P:DNA-templated transcription initiation"/>
    <property type="evidence" value="ECO:0007669"/>
    <property type="project" value="InterPro"/>
</dbReference>
<comment type="caution">
    <text evidence="7">The sequence shown here is derived from an EMBL/GenBank/DDBJ whole genome shotgun (WGS) entry which is preliminary data.</text>
</comment>
<dbReference type="InterPro" id="IPR013249">
    <property type="entry name" value="RNA_pol_sigma70_r4_t2"/>
</dbReference>
<evidence type="ECO:0000259" key="6">
    <source>
        <dbReference type="Pfam" id="PF08281"/>
    </source>
</evidence>
<dbReference type="InterPro" id="IPR039425">
    <property type="entry name" value="RNA_pol_sigma-70-like"/>
</dbReference>
<keyword evidence="3" id="KW-0731">Sigma factor</keyword>
<feature type="domain" description="RNA polymerase sigma-70 region 2" evidence="5">
    <location>
        <begin position="46"/>
        <end position="108"/>
    </location>
</feature>
<dbReference type="PANTHER" id="PTHR43133">
    <property type="entry name" value="RNA POLYMERASE ECF-TYPE SIGMA FACTO"/>
    <property type="match status" value="1"/>
</dbReference>
<keyword evidence="2" id="KW-0805">Transcription regulation</keyword>
<dbReference type="Pfam" id="PF08281">
    <property type="entry name" value="Sigma70_r4_2"/>
    <property type="match status" value="1"/>
</dbReference>
<feature type="domain" description="RNA polymerase sigma factor 70 region 4 type 2" evidence="6">
    <location>
        <begin position="144"/>
        <end position="194"/>
    </location>
</feature>
<dbReference type="InterPro" id="IPR013324">
    <property type="entry name" value="RNA_pol_sigma_r3/r4-like"/>
</dbReference>
<protein>
    <submittedName>
        <fullName evidence="7">RNA polymerase subunit sigma-24</fullName>
    </submittedName>
</protein>
<dbReference type="SUPFAM" id="SSF88659">
    <property type="entry name" value="Sigma3 and sigma4 domains of RNA polymerase sigma factors"/>
    <property type="match status" value="1"/>
</dbReference>
<dbReference type="InterPro" id="IPR036388">
    <property type="entry name" value="WH-like_DNA-bd_sf"/>
</dbReference>
<proteinExistence type="inferred from homology"/>
<sequence>MHRRTPVSADLSVSQSVIGRSKGESAKDRAAIQDERAESLLRTDAAAVLQYLARRVDPGDDASDLLSDSMLVVWRKRGAIPANPVEARMWFFGIARRVLLTYRRSASRQNFLVARLKANSATAPVHANKAGNVDDGGEDLRAHVRSLVGTLSDTDREIVTLVHWEGFSLEQAAVMLSMRGSTVRTRYSRARAHLKALLLASEDIAPTAL</sequence>
<dbReference type="AlphaFoldDB" id="A0A2S3ZFF8"/>
<dbReference type="CDD" id="cd06171">
    <property type="entry name" value="Sigma70_r4"/>
    <property type="match status" value="1"/>
</dbReference>
<dbReference type="EMBL" id="PPXD01000013">
    <property type="protein sequence ID" value="POH65846.1"/>
    <property type="molecule type" value="Genomic_DNA"/>
</dbReference>
<comment type="similarity">
    <text evidence="1">Belongs to the sigma-70 factor family. ECF subfamily.</text>
</comment>
<gene>
    <name evidence="7" type="ORF">C3B61_09815</name>
</gene>
<dbReference type="SUPFAM" id="SSF88946">
    <property type="entry name" value="Sigma2 domain of RNA polymerase sigma factors"/>
    <property type="match status" value="1"/>
</dbReference>
<dbReference type="Gene3D" id="1.10.10.10">
    <property type="entry name" value="Winged helix-like DNA-binding domain superfamily/Winged helix DNA-binding domain"/>
    <property type="match status" value="1"/>
</dbReference>
<dbReference type="Pfam" id="PF04542">
    <property type="entry name" value="Sigma70_r2"/>
    <property type="match status" value="1"/>
</dbReference>
<reference evidence="7 8" key="1">
    <citation type="submission" date="2018-01" db="EMBL/GenBank/DDBJ databases">
        <title>Cryobacterium sp. nov., from glaciers in China.</title>
        <authorList>
            <person name="Liu Q."/>
            <person name="Xin Y.-H."/>
        </authorList>
    </citation>
    <scope>NUCLEOTIDE SEQUENCE [LARGE SCALE GENOMIC DNA]</scope>
    <source>
        <strain evidence="7 8">TMN-42</strain>
    </source>
</reference>
<keyword evidence="8" id="KW-1185">Reference proteome</keyword>
<evidence type="ECO:0000256" key="1">
    <source>
        <dbReference type="ARBA" id="ARBA00010641"/>
    </source>
</evidence>
<dbReference type="PANTHER" id="PTHR43133:SF25">
    <property type="entry name" value="RNA POLYMERASE SIGMA FACTOR RFAY-RELATED"/>
    <property type="match status" value="1"/>
</dbReference>
<organism evidence="7 8">
    <name type="scientific">Cryobacterium zongtaii</name>
    <dbReference type="NCBI Taxonomy" id="1259217"/>
    <lineage>
        <taxon>Bacteria</taxon>
        <taxon>Bacillati</taxon>
        <taxon>Actinomycetota</taxon>
        <taxon>Actinomycetes</taxon>
        <taxon>Micrococcales</taxon>
        <taxon>Microbacteriaceae</taxon>
        <taxon>Cryobacterium</taxon>
    </lineage>
</organism>
<evidence type="ECO:0000256" key="2">
    <source>
        <dbReference type="ARBA" id="ARBA00023015"/>
    </source>
</evidence>
<dbReference type="GO" id="GO:0016987">
    <property type="term" value="F:sigma factor activity"/>
    <property type="evidence" value="ECO:0007669"/>
    <property type="project" value="UniProtKB-KW"/>
</dbReference>